<evidence type="ECO:0000256" key="2">
    <source>
        <dbReference type="ARBA" id="ARBA00022676"/>
    </source>
</evidence>
<evidence type="ECO:0000256" key="3">
    <source>
        <dbReference type="ARBA" id="ARBA00022679"/>
    </source>
</evidence>
<sequence>MSPKVFIIILNWNGCNDTIECIESLKKVNYPNFSVVVVDNASSDSSIDIIPRKYRDISFIEVKKNLGFAGGNNIGIKYALTHEADYILLLNNDTTVESNFLSELVNAAEANKKIGILGPKIYFYSEPVRIWFGGGKLNLLRTKGTHADYMKIDNKELAAKMPVQTKYITGCCLLVKKEVIQKVGLMSEDYFLYYEDVDWCLRVKKAGWQIFFVPSSMIYHKQSRSAGEHTFPYIYYHSRNGLILGSRFGATTLTYLLSFWIFAKQIIKLFIGYNRNWARPVIKGVVDFWLLKRGKLEGYY</sequence>
<evidence type="ECO:0000259" key="4">
    <source>
        <dbReference type="Pfam" id="PF00535"/>
    </source>
</evidence>
<dbReference type="Gene3D" id="3.90.550.10">
    <property type="entry name" value="Spore Coat Polysaccharide Biosynthesis Protein SpsA, Chain A"/>
    <property type="match status" value="1"/>
</dbReference>
<proteinExistence type="inferred from homology"/>
<dbReference type="InterPro" id="IPR029044">
    <property type="entry name" value="Nucleotide-diphossugar_trans"/>
</dbReference>
<dbReference type="EMBL" id="PCVO01000032">
    <property type="protein sequence ID" value="PIQ75292.1"/>
    <property type="molecule type" value="Genomic_DNA"/>
</dbReference>
<dbReference type="InterPro" id="IPR001173">
    <property type="entry name" value="Glyco_trans_2-like"/>
</dbReference>
<comment type="caution">
    <text evidence="5">The sequence shown here is derived from an EMBL/GenBank/DDBJ whole genome shotgun (WGS) entry which is preliminary data.</text>
</comment>
<dbReference type="Pfam" id="PF00535">
    <property type="entry name" value="Glycos_transf_2"/>
    <property type="match status" value="1"/>
</dbReference>
<evidence type="ECO:0000313" key="6">
    <source>
        <dbReference type="Proteomes" id="UP000229317"/>
    </source>
</evidence>
<organism evidence="5 6">
    <name type="scientific">Candidatus Portnoybacteria bacterium CG11_big_fil_rev_8_21_14_0_20_40_15</name>
    <dbReference type="NCBI Taxonomy" id="1974817"/>
    <lineage>
        <taxon>Bacteria</taxon>
        <taxon>Candidatus Portnoyibacteriota</taxon>
    </lineage>
</organism>
<dbReference type="PANTHER" id="PTHR43179">
    <property type="entry name" value="RHAMNOSYLTRANSFERASE WBBL"/>
    <property type="match status" value="1"/>
</dbReference>
<comment type="similarity">
    <text evidence="1">Belongs to the glycosyltransferase 2 family.</text>
</comment>
<evidence type="ECO:0000256" key="1">
    <source>
        <dbReference type="ARBA" id="ARBA00006739"/>
    </source>
</evidence>
<dbReference type="AlphaFoldDB" id="A0A2H0KT19"/>
<keyword evidence="2" id="KW-0328">Glycosyltransferase</keyword>
<evidence type="ECO:0000313" key="5">
    <source>
        <dbReference type="EMBL" id="PIQ75292.1"/>
    </source>
</evidence>
<keyword evidence="3 5" id="KW-0808">Transferase</keyword>
<accession>A0A2H0KT19</accession>
<dbReference type="GO" id="GO:0016757">
    <property type="term" value="F:glycosyltransferase activity"/>
    <property type="evidence" value="ECO:0007669"/>
    <property type="project" value="UniProtKB-KW"/>
</dbReference>
<reference evidence="5 6" key="1">
    <citation type="submission" date="2017-09" db="EMBL/GenBank/DDBJ databases">
        <title>Depth-based differentiation of microbial function through sediment-hosted aquifers and enrichment of novel symbionts in the deep terrestrial subsurface.</title>
        <authorList>
            <person name="Probst A.J."/>
            <person name="Ladd B."/>
            <person name="Jarett J.K."/>
            <person name="Geller-Mcgrath D.E."/>
            <person name="Sieber C.M."/>
            <person name="Emerson J.B."/>
            <person name="Anantharaman K."/>
            <person name="Thomas B.C."/>
            <person name="Malmstrom R."/>
            <person name="Stieglmeier M."/>
            <person name="Klingl A."/>
            <person name="Woyke T."/>
            <person name="Ryan C.M."/>
            <person name="Banfield J.F."/>
        </authorList>
    </citation>
    <scope>NUCLEOTIDE SEQUENCE [LARGE SCALE GENOMIC DNA]</scope>
    <source>
        <strain evidence="5">CG11_big_fil_rev_8_21_14_0_20_40_15</strain>
    </source>
</reference>
<feature type="domain" description="Glycosyltransferase 2-like" evidence="4">
    <location>
        <begin position="7"/>
        <end position="183"/>
    </location>
</feature>
<dbReference type="SUPFAM" id="SSF53448">
    <property type="entry name" value="Nucleotide-diphospho-sugar transferases"/>
    <property type="match status" value="1"/>
</dbReference>
<dbReference type="CDD" id="cd04186">
    <property type="entry name" value="GT_2_like_c"/>
    <property type="match status" value="1"/>
</dbReference>
<gene>
    <name evidence="5" type="ORF">COV84_02090</name>
</gene>
<dbReference type="Proteomes" id="UP000229317">
    <property type="component" value="Unassembled WGS sequence"/>
</dbReference>
<protein>
    <submittedName>
        <fullName evidence="5">Glycosyl transferase</fullName>
    </submittedName>
</protein>
<dbReference type="PANTHER" id="PTHR43179:SF12">
    <property type="entry name" value="GALACTOFURANOSYLTRANSFERASE GLFT2"/>
    <property type="match status" value="1"/>
</dbReference>
<name>A0A2H0KT19_9BACT</name>